<name>A0A0P7BPW6_9HYPO</name>
<dbReference type="GO" id="GO:0004198">
    <property type="term" value="F:calcium-dependent cysteine-type endopeptidase activity"/>
    <property type="evidence" value="ECO:0007669"/>
    <property type="project" value="InterPro"/>
</dbReference>
<feature type="compositionally biased region" description="Pro residues" evidence="4">
    <location>
        <begin position="798"/>
        <end position="810"/>
    </location>
</feature>
<gene>
    <name evidence="6" type="ORF">AK830_g3905</name>
</gene>
<dbReference type="InterPro" id="IPR022684">
    <property type="entry name" value="Calpain_cysteine_protease"/>
</dbReference>
<feature type="domain" description="Calpain catalytic" evidence="5">
    <location>
        <begin position="155"/>
        <end position="448"/>
    </location>
</feature>
<dbReference type="InterPro" id="IPR000169">
    <property type="entry name" value="Pept_cys_AS"/>
</dbReference>
<evidence type="ECO:0000256" key="1">
    <source>
        <dbReference type="ARBA" id="ARBA00007623"/>
    </source>
</evidence>
<sequence>MHGYSSSEESEDPRRPRAAPTTTTTTQDQKKKKKKKLPPQKSINRIWKKFSKRNFHTALAVLPFDPVLPPAVSAQPNELLSAGYTRAVEECRRKVEKIIKECKRVNMRYRDRGWDLDWDLKYEKGNCLNSLGEEKFQLTRTTLLSSKASVPKAVKRVHEIYENPTFMKDVNGGDVKQGTLGDCWIMASLTALANAEDGIKRLCVAYDTKIGIYGFVFYRDGEWIYSIIDDKLYLKSPCWDSPSMQRDLLQQIDREDVENVYRKTYQTGSKALFFAQCKDQNETWVPLIEKAYAKAHGDYASLAGGWIGEGLEDLSGGVTTELLTSDILDIDEFWENEMLRVNEEFLFGASTGLLEYGYGERNGIAEGHAYIVMEARTLKSGQRLVKLRNPWGKVRKGIWEGPWSDGSKEWTRETQEELDHKFGSDSVFWISYEDLIRKYSHFDRTRLFRDRDWRCCQRWIGVDVKWKAEYHEKFQIKLTKDSPLVLVMSQLDKRYFKGLHGQYSFRLHFRLHCLESPDGEDEILASHGNYLMDRSVSVELSDMPAGHYVVYLKVTGERNSTLKSVEDVVKRECTDRVENAKLAQVGHAYDLAHSKAWDHMDKVVKLRNKQEQEKASGCRQKERRHMWEKRHVNREVAQKQKMKNADKKGRRRAAWEAAQDAKERAEDEANRAAAEEAAKKQAAAEEAAKKAAEEEAGRSAAEQDAKKAAETEANAEGITEKTLDEKTSGTEMVAAVSDDKVTKESTPGDEVKGAEKTDSNGVDDSNESVSTSSPLDTPKSVDSLVTASSEKQDVPPVSGAPPPPPPPPPVQQERVRPRYDSAGDSSDSPVEDWEELYSSDDMTRKPRVTPQNPPPARDDYDTEEEKLPDPWNAICIIGIRVYSKDEALELRTVMEGGELLEGGMGEKGAADLDDAQKNAAGVRAEEKDGSKAPTMEGEMASYPPMIRKDGSEIKEDGAGEKHSAIKSLIHIDSQDSTRMNTPEPTPCESDKRLERVCE</sequence>
<keyword evidence="3" id="KW-0378">Hydrolase</keyword>
<comment type="similarity">
    <text evidence="1">Belongs to the peptidase C2 family.</text>
</comment>
<dbReference type="PANTHER" id="PTHR10183">
    <property type="entry name" value="CALPAIN"/>
    <property type="match status" value="1"/>
</dbReference>
<dbReference type="PROSITE" id="PS00139">
    <property type="entry name" value="THIOL_PROTEASE_CYS"/>
    <property type="match status" value="1"/>
</dbReference>
<feature type="active site" evidence="2 3">
    <location>
        <position position="368"/>
    </location>
</feature>
<dbReference type="AlphaFoldDB" id="A0A0P7BPW6"/>
<dbReference type="SMART" id="SM00230">
    <property type="entry name" value="CysPc"/>
    <property type="match status" value="1"/>
</dbReference>
<dbReference type="Proteomes" id="UP000050424">
    <property type="component" value="Unassembled WGS sequence"/>
</dbReference>
<dbReference type="SUPFAM" id="SSF54001">
    <property type="entry name" value="Cysteine proteinases"/>
    <property type="match status" value="1"/>
</dbReference>
<dbReference type="InterPro" id="IPR001300">
    <property type="entry name" value="Peptidase_C2_calpain_cat"/>
</dbReference>
<feature type="compositionally biased region" description="Basic and acidic residues" evidence="4">
    <location>
        <begin position="629"/>
        <end position="647"/>
    </location>
</feature>
<dbReference type="GO" id="GO:0006508">
    <property type="term" value="P:proteolysis"/>
    <property type="evidence" value="ECO:0007669"/>
    <property type="project" value="UniProtKB-KW"/>
</dbReference>
<evidence type="ECO:0000313" key="6">
    <source>
        <dbReference type="EMBL" id="KPM42607.1"/>
    </source>
</evidence>
<feature type="region of interest" description="Disordered" evidence="4">
    <location>
        <begin position="917"/>
        <end position="998"/>
    </location>
</feature>
<comment type="caution">
    <text evidence="6">The sequence shown here is derived from an EMBL/GenBank/DDBJ whole genome shotgun (WGS) entry which is preliminary data.</text>
</comment>
<dbReference type="OrthoDB" id="424753at2759"/>
<dbReference type="PRINTS" id="PR00704">
    <property type="entry name" value="CALPAIN"/>
</dbReference>
<dbReference type="InterPro" id="IPR038765">
    <property type="entry name" value="Papain-like_cys_pep_sf"/>
</dbReference>
<proteinExistence type="inferred from homology"/>
<keyword evidence="3" id="KW-0788">Thiol protease</keyword>
<feature type="compositionally biased region" description="Acidic residues" evidence="4">
    <location>
        <begin position="829"/>
        <end position="838"/>
    </location>
</feature>
<dbReference type="PANTHER" id="PTHR10183:SF397">
    <property type="entry name" value="CALPAIN CATALYTIC DOMAIN-CONTAINING PROTEIN"/>
    <property type="match status" value="1"/>
</dbReference>
<dbReference type="PROSITE" id="PS50203">
    <property type="entry name" value="CALPAIN_CAT"/>
    <property type="match status" value="1"/>
</dbReference>
<feature type="active site" evidence="2 3">
    <location>
        <position position="389"/>
    </location>
</feature>
<feature type="active site" evidence="2 3">
    <location>
        <position position="183"/>
    </location>
</feature>
<reference evidence="6 7" key="1">
    <citation type="submission" date="2015-09" db="EMBL/GenBank/DDBJ databases">
        <title>Draft genome of a European isolate of the apple canker pathogen Neonectria ditissima.</title>
        <authorList>
            <person name="Gomez-Cortecero A."/>
            <person name="Harrison R.J."/>
            <person name="Armitage A.D."/>
        </authorList>
    </citation>
    <scope>NUCLEOTIDE SEQUENCE [LARGE SCALE GENOMIC DNA]</scope>
    <source>
        <strain evidence="6 7">R09/05</strain>
    </source>
</reference>
<dbReference type="Gene3D" id="3.90.70.10">
    <property type="entry name" value="Cysteine proteinases"/>
    <property type="match status" value="1"/>
</dbReference>
<evidence type="ECO:0000313" key="7">
    <source>
        <dbReference type="Proteomes" id="UP000050424"/>
    </source>
</evidence>
<feature type="region of interest" description="Disordered" evidence="4">
    <location>
        <begin position="607"/>
        <end position="867"/>
    </location>
</feature>
<feature type="compositionally biased region" description="Polar residues" evidence="4">
    <location>
        <begin position="759"/>
        <end position="775"/>
    </location>
</feature>
<feature type="compositionally biased region" description="Basic and acidic residues" evidence="4">
    <location>
        <begin position="718"/>
        <end position="728"/>
    </location>
</feature>
<protein>
    <recommendedName>
        <fullName evidence="5">Calpain catalytic domain-containing protein</fullName>
    </recommendedName>
</protein>
<evidence type="ECO:0000256" key="3">
    <source>
        <dbReference type="PROSITE-ProRule" id="PRU00239"/>
    </source>
</evidence>
<dbReference type="Pfam" id="PF00648">
    <property type="entry name" value="Peptidase_C2"/>
    <property type="match status" value="1"/>
</dbReference>
<feature type="region of interest" description="Disordered" evidence="4">
    <location>
        <begin position="1"/>
        <end position="39"/>
    </location>
</feature>
<feature type="compositionally biased region" description="Basic and acidic residues" evidence="4">
    <location>
        <begin position="749"/>
        <end position="758"/>
    </location>
</feature>
<feature type="compositionally biased region" description="Basic and acidic residues" evidence="4">
    <location>
        <begin position="988"/>
        <end position="998"/>
    </location>
</feature>
<keyword evidence="7" id="KW-1185">Reference proteome</keyword>
<keyword evidence="3" id="KW-0645">Protease</keyword>
<feature type="compositionally biased region" description="Basic and acidic residues" evidence="4">
    <location>
        <begin position="659"/>
        <end position="710"/>
    </location>
</feature>
<feature type="compositionally biased region" description="Basic and acidic residues" evidence="4">
    <location>
        <begin position="946"/>
        <end position="963"/>
    </location>
</feature>
<dbReference type="STRING" id="78410.A0A0P7BPW6"/>
<feature type="compositionally biased region" description="Basic and acidic residues" evidence="4">
    <location>
        <begin position="607"/>
        <end position="620"/>
    </location>
</feature>
<accession>A0A0P7BPW6</accession>
<dbReference type="EMBL" id="LKCW01000045">
    <property type="protein sequence ID" value="KPM42607.1"/>
    <property type="molecule type" value="Genomic_DNA"/>
</dbReference>
<evidence type="ECO:0000259" key="5">
    <source>
        <dbReference type="PROSITE" id="PS50203"/>
    </source>
</evidence>
<evidence type="ECO:0000256" key="4">
    <source>
        <dbReference type="SAM" id="MobiDB-lite"/>
    </source>
</evidence>
<evidence type="ECO:0000256" key="2">
    <source>
        <dbReference type="PIRSR" id="PIRSR622684-1"/>
    </source>
</evidence>
<organism evidence="6 7">
    <name type="scientific">Neonectria ditissima</name>
    <dbReference type="NCBI Taxonomy" id="78410"/>
    <lineage>
        <taxon>Eukaryota</taxon>
        <taxon>Fungi</taxon>
        <taxon>Dikarya</taxon>
        <taxon>Ascomycota</taxon>
        <taxon>Pezizomycotina</taxon>
        <taxon>Sordariomycetes</taxon>
        <taxon>Hypocreomycetidae</taxon>
        <taxon>Hypocreales</taxon>
        <taxon>Nectriaceae</taxon>
        <taxon>Neonectria</taxon>
    </lineage>
</organism>